<keyword evidence="3" id="KW-1185">Reference proteome</keyword>
<dbReference type="EMBL" id="KN826313">
    <property type="protein sequence ID" value="KIK79314.1"/>
    <property type="molecule type" value="Genomic_DNA"/>
</dbReference>
<dbReference type="HOGENOM" id="CLU_1384548_0_0_1"/>
<proteinExistence type="predicted"/>
<protein>
    <submittedName>
        <fullName evidence="2">Uncharacterized protein</fullName>
    </submittedName>
</protein>
<accession>A0A0D0DEH8</accession>
<gene>
    <name evidence="2" type="ORF">PAXRUDRAFT_16393</name>
</gene>
<dbReference type="Proteomes" id="UP000054538">
    <property type="component" value="Unassembled WGS sequence"/>
</dbReference>
<dbReference type="OrthoDB" id="2693417at2759"/>
<dbReference type="InParanoid" id="A0A0D0DEH8"/>
<feature type="compositionally biased region" description="Polar residues" evidence="1">
    <location>
        <begin position="99"/>
        <end position="122"/>
    </location>
</feature>
<reference evidence="2 3" key="1">
    <citation type="submission" date="2014-04" db="EMBL/GenBank/DDBJ databases">
        <authorList>
            <consortium name="DOE Joint Genome Institute"/>
            <person name="Kuo A."/>
            <person name="Kohler A."/>
            <person name="Jargeat P."/>
            <person name="Nagy L.G."/>
            <person name="Floudas D."/>
            <person name="Copeland A."/>
            <person name="Barry K.W."/>
            <person name="Cichocki N."/>
            <person name="Veneault-Fourrey C."/>
            <person name="LaButti K."/>
            <person name="Lindquist E.A."/>
            <person name="Lipzen A."/>
            <person name="Lundell T."/>
            <person name="Morin E."/>
            <person name="Murat C."/>
            <person name="Sun H."/>
            <person name="Tunlid A."/>
            <person name="Henrissat B."/>
            <person name="Grigoriev I.V."/>
            <person name="Hibbett D.S."/>
            <person name="Martin F."/>
            <person name="Nordberg H.P."/>
            <person name="Cantor M.N."/>
            <person name="Hua S.X."/>
        </authorList>
    </citation>
    <scope>NUCLEOTIDE SEQUENCE [LARGE SCALE GENOMIC DNA]</scope>
    <source>
        <strain evidence="2 3">Ve08.2h10</strain>
    </source>
</reference>
<evidence type="ECO:0000313" key="3">
    <source>
        <dbReference type="Proteomes" id="UP000054538"/>
    </source>
</evidence>
<feature type="region of interest" description="Disordered" evidence="1">
    <location>
        <begin position="99"/>
        <end position="135"/>
    </location>
</feature>
<name>A0A0D0DEH8_9AGAM</name>
<dbReference type="AlphaFoldDB" id="A0A0D0DEH8"/>
<reference evidence="3" key="2">
    <citation type="submission" date="2015-01" db="EMBL/GenBank/DDBJ databases">
        <title>Evolutionary Origins and Diversification of the Mycorrhizal Mutualists.</title>
        <authorList>
            <consortium name="DOE Joint Genome Institute"/>
            <consortium name="Mycorrhizal Genomics Consortium"/>
            <person name="Kohler A."/>
            <person name="Kuo A."/>
            <person name="Nagy L.G."/>
            <person name="Floudas D."/>
            <person name="Copeland A."/>
            <person name="Barry K.W."/>
            <person name="Cichocki N."/>
            <person name="Veneault-Fourrey C."/>
            <person name="LaButti K."/>
            <person name="Lindquist E.A."/>
            <person name="Lipzen A."/>
            <person name="Lundell T."/>
            <person name="Morin E."/>
            <person name="Murat C."/>
            <person name="Riley R."/>
            <person name="Ohm R."/>
            <person name="Sun H."/>
            <person name="Tunlid A."/>
            <person name="Henrissat B."/>
            <person name="Grigoriev I.V."/>
            <person name="Hibbett D.S."/>
            <person name="Martin F."/>
        </authorList>
    </citation>
    <scope>NUCLEOTIDE SEQUENCE [LARGE SCALE GENOMIC DNA]</scope>
    <source>
        <strain evidence="3">Ve08.2h10</strain>
    </source>
</reference>
<sequence length="197" mass="21417">MQSQVQCHCHSQATAPPSISPVVPLGPLVQSFAPDVAPVAAQRTCRNRHPPACYRDQADDTEEFDIHHHSDVSDDTDPGLHDLHPAAIVVATPNSLATINSTSGHGNPTITNPLATDRSAQNPAEDPLATNTSSSSNKELDIEYFFRKEAEGSICKVCKATASYNIQYHFSSKTSNTPLCHHVKVRHALLYLEQAEK</sequence>
<evidence type="ECO:0000313" key="2">
    <source>
        <dbReference type="EMBL" id="KIK79314.1"/>
    </source>
</evidence>
<organism evidence="2 3">
    <name type="scientific">Paxillus rubicundulus Ve08.2h10</name>
    <dbReference type="NCBI Taxonomy" id="930991"/>
    <lineage>
        <taxon>Eukaryota</taxon>
        <taxon>Fungi</taxon>
        <taxon>Dikarya</taxon>
        <taxon>Basidiomycota</taxon>
        <taxon>Agaricomycotina</taxon>
        <taxon>Agaricomycetes</taxon>
        <taxon>Agaricomycetidae</taxon>
        <taxon>Boletales</taxon>
        <taxon>Paxilineae</taxon>
        <taxon>Paxillaceae</taxon>
        <taxon>Paxillus</taxon>
    </lineage>
</organism>
<evidence type="ECO:0000256" key="1">
    <source>
        <dbReference type="SAM" id="MobiDB-lite"/>
    </source>
</evidence>